<dbReference type="AlphaFoldDB" id="A0A6S5C9X2"/>
<gene>
    <name evidence="1" type="ORF">WP3W19E03_22030</name>
</gene>
<dbReference type="EMBL" id="AP022038">
    <property type="protein sequence ID" value="BBR39678.1"/>
    <property type="molecule type" value="Genomic_DNA"/>
</dbReference>
<sequence length="35" mass="3984">MRFDTLMHRQRWPQAIVAISIGVNPLHLSSQVGHS</sequence>
<reference evidence="1 2" key="1">
    <citation type="submission" date="2019-12" db="EMBL/GenBank/DDBJ databases">
        <title>complete genome sequences of Aeromonas veronii str. WP3-W19-ESBL-03 isolated from wastewater treatment plant effluent.</title>
        <authorList>
            <person name="Sekizuka T."/>
            <person name="Itokawa K."/>
            <person name="Yatsu K."/>
            <person name="Inamine Y."/>
            <person name="Kuroda M."/>
        </authorList>
    </citation>
    <scope>NUCLEOTIDE SEQUENCE [LARGE SCALE GENOMIC DNA]</scope>
    <source>
        <strain evidence="1 2">WP3-W19-ESBL-03</strain>
    </source>
</reference>
<proteinExistence type="predicted"/>
<evidence type="ECO:0000313" key="1">
    <source>
        <dbReference type="EMBL" id="BBR39678.1"/>
    </source>
</evidence>
<organism evidence="1 2">
    <name type="scientific">Aeromonas veronii</name>
    <dbReference type="NCBI Taxonomy" id="654"/>
    <lineage>
        <taxon>Bacteria</taxon>
        <taxon>Pseudomonadati</taxon>
        <taxon>Pseudomonadota</taxon>
        <taxon>Gammaproteobacteria</taxon>
        <taxon>Aeromonadales</taxon>
        <taxon>Aeromonadaceae</taxon>
        <taxon>Aeromonas</taxon>
    </lineage>
</organism>
<accession>A0A6S5C9X2</accession>
<dbReference type="Proteomes" id="UP000515442">
    <property type="component" value="Chromosome"/>
</dbReference>
<evidence type="ECO:0000313" key="2">
    <source>
        <dbReference type="Proteomes" id="UP000515442"/>
    </source>
</evidence>
<name>A0A6S5C9X2_AERVE</name>
<protein>
    <submittedName>
        <fullName evidence="1">Uncharacterized protein</fullName>
    </submittedName>
</protein>